<evidence type="ECO:0000256" key="1">
    <source>
        <dbReference type="ARBA" id="ARBA00023015"/>
    </source>
</evidence>
<reference evidence="6" key="1">
    <citation type="journal article" date="2019" name="Int. J. Syst. Evol. Microbiol.">
        <title>The Global Catalogue of Microorganisms (GCM) 10K type strain sequencing project: providing services to taxonomists for standard genome sequencing and annotation.</title>
        <authorList>
            <consortium name="The Broad Institute Genomics Platform"/>
            <consortium name="The Broad Institute Genome Sequencing Center for Infectious Disease"/>
            <person name="Wu L."/>
            <person name="Ma J."/>
        </authorList>
    </citation>
    <scope>NUCLEOTIDE SEQUENCE [LARGE SCALE GENOMIC DNA]</scope>
    <source>
        <strain evidence="6">DFY28</strain>
    </source>
</reference>
<evidence type="ECO:0000313" key="6">
    <source>
        <dbReference type="Proteomes" id="UP001596098"/>
    </source>
</evidence>
<dbReference type="InterPro" id="IPR023187">
    <property type="entry name" value="Tscrpt_reg_MarR-type_CS"/>
</dbReference>
<dbReference type="PANTHER" id="PTHR33164:SF99">
    <property type="entry name" value="MARR FAMILY REGULATORY PROTEIN"/>
    <property type="match status" value="1"/>
</dbReference>
<protein>
    <submittedName>
        <fullName evidence="5">MarR family winged helix-turn-helix transcriptional regulator</fullName>
    </submittedName>
</protein>
<dbReference type="InterPro" id="IPR036390">
    <property type="entry name" value="WH_DNA-bd_sf"/>
</dbReference>
<dbReference type="PROSITE" id="PS01117">
    <property type="entry name" value="HTH_MARR_1"/>
    <property type="match status" value="1"/>
</dbReference>
<dbReference type="Proteomes" id="UP001596098">
    <property type="component" value="Unassembled WGS sequence"/>
</dbReference>
<accession>A0ABW1QSG4</accession>
<dbReference type="SUPFAM" id="SSF46785">
    <property type="entry name" value="Winged helix' DNA-binding domain"/>
    <property type="match status" value="1"/>
</dbReference>
<keyword evidence="1" id="KW-0805">Transcription regulation</keyword>
<keyword evidence="3" id="KW-0804">Transcription</keyword>
<gene>
    <name evidence="5" type="ORF">ACFPWU_01905</name>
</gene>
<dbReference type="InterPro" id="IPR036388">
    <property type="entry name" value="WH-like_DNA-bd_sf"/>
</dbReference>
<evidence type="ECO:0000313" key="5">
    <source>
        <dbReference type="EMBL" id="MFC6152419.1"/>
    </source>
</evidence>
<proteinExistence type="predicted"/>
<dbReference type="PROSITE" id="PS50995">
    <property type="entry name" value="HTH_MARR_2"/>
    <property type="match status" value="1"/>
</dbReference>
<dbReference type="PANTHER" id="PTHR33164">
    <property type="entry name" value="TRANSCRIPTIONAL REGULATOR, MARR FAMILY"/>
    <property type="match status" value="1"/>
</dbReference>
<name>A0ABW1QSG4_9ACTN</name>
<organism evidence="5 6">
    <name type="scientific">Nocardioides yefusunii</name>
    <dbReference type="NCBI Taxonomy" id="2500546"/>
    <lineage>
        <taxon>Bacteria</taxon>
        <taxon>Bacillati</taxon>
        <taxon>Actinomycetota</taxon>
        <taxon>Actinomycetes</taxon>
        <taxon>Propionibacteriales</taxon>
        <taxon>Nocardioidaceae</taxon>
        <taxon>Nocardioides</taxon>
    </lineage>
</organism>
<dbReference type="EMBL" id="JBHSQI010000001">
    <property type="protein sequence ID" value="MFC6152419.1"/>
    <property type="molecule type" value="Genomic_DNA"/>
</dbReference>
<dbReference type="Gene3D" id="1.10.10.10">
    <property type="entry name" value="Winged helix-like DNA-binding domain superfamily/Winged helix DNA-binding domain"/>
    <property type="match status" value="1"/>
</dbReference>
<feature type="domain" description="HTH marR-type" evidence="4">
    <location>
        <begin position="1"/>
        <end position="146"/>
    </location>
</feature>
<evidence type="ECO:0000256" key="3">
    <source>
        <dbReference type="ARBA" id="ARBA00023163"/>
    </source>
</evidence>
<evidence type="ECO:0000259" key="4">
    <source>
        <dbReference type="PROSITE" id="PS50995"/>
    </source>
</evidence>
<keyword evidence="2" id="KW-0238">DNA-binding</keyword>
<evidence type="ECO:0000256" key="2">
    <source>
        <dbReference type="ARBA" id="ARBA00023125"/>
    </source>
</evidence>
<comment type="caution">
    <text evidence="5">The sequence shown here is derived from an EMBL/GenBank/DDBJ whole genome shotgun (WGS) entry which is preliminary data.</text>
</comment>
<dbReference type="PRINTS" id="PR00598">
    <property type="entry name" value="HTHMARR"/>
</dbReference>
<sequence length="154" mass="16757">MHPADDVSLDPLPVWRALVVAHDTTMRAFAAAFKEHRLTVSQYDVLLRLLQNRPDPIPMGDLAAALLYSSGAATKVVDRLEALGHVRRSRAIHDKRVVLVELTQAGLEVAATAARRHAADVRRIVGELASPEEAAHVTAFLERLTLRAAADSTS</sequence>
<dbReference type="InterPro" id="IPR039422">
    <property type="entry name" value="MarR/SlyA-like"/>
</dbReference>
<dbReference type="InterPro" id="IPR000835">
    <property type="entry name" value="HTH_MarR-typ"/>
</dbReference>
<dbReference type="SMART" id="SM00347">
    <property type="entry name" value="HTH_MARR"/>
    <property type="match status" value="1"/>
</dbReference>
<keyword evidence="6" id="KW-1185">Reference proteome</keyword>
<dbReference type="Pfam" id="PF12802">
    <property type="entry name" value="MarR_2"/>
    <property type="match status" value="1"/>
</dbReference>
<dbReference type="RefSeq" id="WP_164878761.1">
    <property type="nucleotide sequence ID" value="NZ_CP034929.1"/>
</dbReference>